<evidence type="ECO:0000256" key="1">
    <source>
        <dbReference type="SAM" id="MobiDB-lite"/>
    </source>
</evidence>
<organism evidence="3 4">
    <name type="scientific">Kutzneria viridogrisea</name>
    <dbReference type="NCBI Taxonomy" id="47990"/>
    <lineage>
        <taxon>Bacteria</taxon>
        <taxon>Bacillati</taxon>
        <taxon>Actinomycetota</taxon>
        <taxon>Actinomycetes</taxon>
        <taxon>Pseudonocardiales</taxon>
        <taxon>Pseudonocardiaceae</taxon>
        <taxon>Kutzneria</taxon>
    </lineage>
</organism>
<dbReference type="Proteomes" id="UP000517916">
    <property type="component" value="Unassembled WGS sequence"/>
</dbReference>
<proteinExistence type="predicted"/>
<dbReference type="SUPFAM" id="SSF52266">
    <property type="entry name" value="SGNH hydrolase"/>
    <property type="match status" value="1"/>
</dbReference>
<dbReference type="Gene3D" id="3.40.50.1110">
    <property type="entry name" value="SGNH hydrolase"/>
    <property type="match status" value="1"/>
</dbReference>
<evidence type="ECO:0000259" key="2">
    <source>
        <dbReference type="Pfam" id="PF13472"/>
    </source>
</evidence>
<dbReference type="EMBL" id="JACJID010000008">
    <property type="protein sequence ID" value="MBA8931334.1"/>
    <property type="molecule type" value="Genomic_DNA"/>
</dbReference>
<dbReference type="SUPFAM" id="SSF53955">
    <property type="entry name" value="Lysozyme-like"/>
    <property type="match status" value="1"/>
</dbReference>
<protein>
    <recommendedName>
        <fullName evidence="2">SGNH hydrolase-type esterase domain-containing protein</fullName>
    </recommendedName>
</protein>
<dbReference type="PANTHER" id="PTHR37981:SF1">
    <property type="entry name" value="SGNH HYDROLASE-TYPE ESTERASE DOMAIN-CONTAINING PROTEIN"/>
    <property type="match status" value="1"/>
</dbReference>
<comment type="caution">
    <text evidence="3">The sequence shown here is derived from an EMBL/GenBank/DDBJ whole genome shotgun (WGS) entry which is preliminary data.</text>
</comment>
<sequence length="1216" mass="128706">MLVADAKDGYTWRTAATLAEPGTEVDQWIGQACLTGSGRRAVVAYSPRQAVNHVNTFGRGALAAIVDLDSGTVIKLADTVSLAYYNPGCGSGEQAVFTQAETVAGKYVSRLLTVDTAAGAVMDKVEVVGQVTSAVPTNSGLVAAKGNNLVAVGKNGSLTNLAVEKATPFRLGVDSGGGVAFEVQHDGKADLHRIIGTVDHVLGSVPEKTVRLHSGGGRVYAVGPNAGHDLRSDALPAGWATVNAPADSEMSTQGQLAVTATTNQYNAAGKPSGAQPGVVLPIRIRTIATATGAKPEFIATPNPKHVAQGLAPSPALPGGVGRSLDRAAGDPSHDTTDPNRKCAIPRNDPKIQSLQETPDMAEWAADLAVKGALNVQRPAGYNGSNLPAYTPQGMFPPHPLTGGGQVPAQVLLGIMAQESNLWQASPKAVDGESGNFEQGGFYGRGVGVDRVDFNNADCGYGATQVTTGMQVGQNVYSYQQQVALTVDYAANVAAGLEILQDKWNQMKALGVVANNADPSVIENWWFALWAYNGGWHAANDPNDPYSKPDAFGLGWSNNVVNEDFTQDRDVFGENTTPCDDNGKDPKGNCIDAKHPGSWSYPERIMGWASHSLTRYDWRSGTYAQTFVKANFPAGLPIVPAAGTFCTADNNCDMSKIHMPSQYPGDPGSHCQRDDLACYWHSAVSWQNKGFGTENVRFQPGTAEPTAYRLYNADCSTAGLPSGALVIDDVSADVRTQSGCAKNFTSQGSLSFAFASDASGQYPSKIDFHQLDSGFGGHMWTAHTWRNNSDNAKHAVTGTWTLNRQLNWARVLVYIPDHGAMTPQAFYTVHGSDSSSPARSVVEGNYLDDKRKPAPGHWESLGAFNFNGTTPSVSLDNLSHAMLGTNWPEGELGVVWDAVAFQPLPGKPANQVVALGDSYASGEGASNDPVDGAWDYYRSSDHDGRMSSDGDDPRFRDACHRSRYSWSRGATLKDNPATSIGLRADEFDSSLDYHMSACSGATTGTMLTAGQYSEGSQLDQGYLDQNTTLVTFSVGGNDARFTDVMTKCVFDLVEVCQDGNLEGDPQPMKVSLPDRLNNVVGPAVEGLIEAVKNAAPHAKILVMGYPRLLERYGSCIPLIGTAEAPWLNQMADLMNEVISKAASTAHSRGIDVAFSDPRGAFAGKAACGDPAEIHGIVVTLTRGDETGVKSAQTLHPTVGGAAIYAGVATSTLRQMGI</sequence>
<feature type="region of interest" description="Disordered" evidence="1">
    <location>
        <begin position="306"/>
        <end position="348"/>
    </location>
</feature>
<dbReference type="InterPro" id="IPR013830">
    <property type="entry name" value="SGNH_hydro"/>
</dbReference>
<dbReference type="CDD" id="cd01823">
    <property type="entry name" value="SEST_like"/>
    <property type="match status" value="1"/>
</dbReference>
<dbReference type="Gene3D" id="1.10.530.10">
    <property type="match status" value="1"/>
</dbReference>
<dbReference type="RefSeq" id="WP_158510699.1">
    <property type="nucleotide sequence ID" value="NZ_BAAABQ010000015.1"/>
</dbReference>
<dbReference type="InterPro" id="IPR037460">
    <property type="entry name" value="SEST-like"/>
</dbReference>
<evidence type="ECO:0000313" key="4">
    <source>
        <dbReference type="Proteomes" id="UP000517916"/>
    </source>
</evidence>
<dbReference type="InterPro" id="IPR036514">
    <property type="entry name" value="SGNH_hydro_sf"/>
</dbReference>
<gene>
    <name evidence="3" type="ORF">BC739_008581</name>
</gene>
<reference evidence="3 4" key="1">
    <citation type="submission" date="2020-08" db="EMBL/GenBank/DDBJ databases">
        <title>Genomic Encyclopedia of Archaeal and Bacterial Type Strains, Phase II (KMG-II): from individual species to whole genera.</title>
        <authorList>
            <person name="Goeker M."/>
        </authorList>
    </citation>
    <scope>NUCLEOTIDE SEQUENCE [LARGE SCALE GENOMIC DNA]</scope>
    <source>
        <strain evidence="3 4">DSM 43850</strain>
    </source>
</reference>
<feature type="compositionally biased region" description="Basic and acidic residues" evidence="1">
    <location>
        <begin position="323"/>
        <end position="340"/>
    </location>
</feature>
<dbReference type="PANTHER" id="PTHR37981">
    <property type="entry name" value="LIPASE 2"/>
    <property type="match status" value="1"/>
</dbReference>
<dbReference type="Pfam" id="PF13472">
    <property type="entry name" value="Lipase_GDSL_2"/>
    <property type="match status" value="1"/>
</dbReference>
<evidence type="ECO:0000313" key="3">
    <source>
        <dbReference type="EMBL" id="MBA8931334.1"/>
    </source>
</evidence>
<keyword evidence="4" id="KW-1185">Reference proteome</keyword>
<name>A0ABR6BWQ1_9PSEU</name>
<feature type="domain" description="SGNH hydrolase-type esterase" evidence="2">
    <location>
        <begin position="990"/>
        <end position="1200"/>
    </location>
</feature>
<dbReference type="InterPro" id="IPR023346">
    <property type="entry name" value="Lysozyme-like_dom_sf"/>
</dbReference>
<accession>A0ABR6BWQ1</accession>